<feature type="chain" id="PRO_5047131941" evidence="2">
    <location>
        <begin position="22"/>
        <end position="148"/>
    </location>
</feature>
<keyword evidence="2" id="KW-0732">Signal</keyword>
<evidence type="ECO:0000256" key="2">
    <source>
        <dbReference type="SAM" id="SignalP"/>
    </source>
</evidence>
<dbReference type="Proteomes" id="UP001141253">
    <property type="component" value="Chromosome 10"/>
</dbReference>
<evidence type="ECO:0000256" key="1">
    <source>
        <dbReference type="SAM" id="Phobius"/>
    </source>
</evidence>
<feature type="transmembrane region" description="Helical" evidence="1">
    <location>
        <begin position="127"/>
        <end position="147"/>
    </location>
</feature>
<feature type="transmembrane region" description="Helical" evidence="1">
    <location>
        <begin position="43"/>
        <end position="60"/>
    </location>
</feature>
<dbReference type="EMBL" id="JAPFFI010000024">
    <property type="protein sequence ID" value="KAJ6312914.1"/>
    <property type="molecule type" value="Genomic_DNA"/>
</dbReference>
<accession>A0ABQ8ZX96</accession>
<organism evidence="3 4">
    <name type="scientific">Salix suchowensis</name>
    <dbReference type="NCBI Taxonomy" id="1278906"/>
    <lineage>
        <taxon>Eukaryota</taxon>
        <taxon>Viridiplantae</taxon>
        <taxon>Streptophyta</taxon>
        <taxon>Embryophyta</taxon>
        <taxon>Tracheophyta</taxon>
        <taxon>Spermatophyta</taxon>
        <taxon>Magnoliopsida</taxon>
        <taxon>eudicotyledons</taxon>
        <taxon>Gunneridae</taxon>
        <taxon>Pentapetalae</taxon>
        <taxon>rosids</taxon>
        <taxon>fabids</taxon>
        <taxon>Malpighiales</taxon>
        <taxon>Salicaceae</taxon>
        <taxon>Saliceae</taxon>
        <taxon>Salix</taxon>
    </lineage>
</organism>
<keyword evidence="1" id="KW-1133">Transmembrane helix</keyword>
<feature type="transmembrane region" description="Helical" evidence="1">
    <location>
        <begin position="97"/>
        <end position="115"/>
    </location>
</feature>
<keyword evidence="1" id="KW-0812">Transmembrane</keyword>
<feature type="signal peptide" evidence="2">
    <location>
        <begin position="1"/>
        <end position="21"/>
    </location>
</feature>
<evidence type="ECO:0000313" key="4">
    <source>
        <dbReference type="Proteomes" id="UP001141253"/>
    </source>
</evidence>
<comment type="caution">
    <text evidence="3">The sequence shown here is derived from an EMBL/GenBank/DDBJ whole genome shotgun (WGS) entry which is preliminary data.</text>
</comment>
<name>A0ABQ8ZX96_9ROSI</name>
<sequence>MYFSGFIYLIVFCTTALLARSCPFDSLSLGLLNRTIYKKNLDIGLAVVSFFFESGIIFRVQTWFLPMVLNGVSCLHILPFFSWFFSFNFKEIQQTIYTIYMYPCYYCIVHTRALHSPLQWFTSQRETVTLSLGFSFFCTLYMLMGFIC</sequence>
<feature type="transmembrane region" description="Helical" evidence="1">
    <location>
        <begin position="67"/>
        <end position="85"/>
    </location>
</feature>
<reference evidence="3" key="1">
    <citation type="submission" date="2022-10" db="EMBL/GenBank/DDBJ databases">
        <authorList>
            <person name="Hyden B.L."/>
            <person name="Feng K."/>
            <person name="Yates T."/>
            <person name="Jawdy S."/>
            <person name="Smart L.B."/>
            <person name="Muchero W."/>
        </authorList>
    </citation>
    <scope>NUCLEOTIDE SEQUENCE</scope>
    <source>
        <tissue evidence="3">Shoot tip</tissue>
    </source>
</reference>
<protein>
    <submittedName>
        <fullName evidence="3">Uncharacterized protein</fullName>
    </submittedName>
</protein>
<keyword evidence="4" id="KW-1185">Reference proteome</keyword>
<evidence type="ECO:0000313" key="3">
    <source>
        <dbReference type="EMBL" id="KAJ6312914.1"/>
    </source>
</evidence>
<reference evidence="3" key="2">
    <citation type="journal article" date="2023" name="Int. J. Mol. Sci.">
        <title>De Novo Assembly and Annotation of 11 Diverse Shrub Willow (Salix) Genomes Reveals Novel Gene Organization in Sex-Linked Regions.</title>
        <authorList>
            <person name="Hyden B."/>
            <person name="Feng K."/>
            <person name="Yates T.B."/>
            <person name="Jawdy S."/>
            <person name="Cereghino C."/>
            <person name="Smart L.B."/>
            <person name="Muchero W."/>
        </authorList>
    </citation>
    <scope>NUCLEOTIDE SEQUENCE</scope>
    <source>
        <tissue evidence="3">Shoot tip</tissue>
    </source>
</reference>
<proteinExistence type="predicted"/>
<keyword evidence="1" id="KW-0472">Membrane</keyword>
<gene>
    <name evidence="3" type="ORF">OIU77_014436</name>
</gene>